<feature type="domain" description="Calx-beta" evidence="5">
    <location>
        <begin position="1035"/>
        <end position="1142"/>
    </location>
</feature>
<feature type="domain" description="Calx-beta" evidence="5">
    <location>
        <begin position="688"/>
        <end position="787"/>
    </location>
</feature>
<evidence type="ECO:0000256" key="4">
    <source>
        <dbReference type="ARBA" id="ARBA00023065"/>
    </source>
</evidence>
<dbReference type="Proteomes" id="UP000317835">
    <property type="component" value="Chromosome"/>
</dbReference>
<protein>
    <submittedName>
        <fullName evidence="6">Calx-beta domain protein</fullName>
    </submittedName>
</protein>
<dbReference type="Gene3D" id="2.60.40.10">
    <property type="entry name" value="Immunoglobulins"/>
    <property type="match status" value="1"/>
</dbReference>
<organism evidence="6 7">
    <name type="scientific">Tautonia plasticadhaerens</name>
    <dbReference type="NCBI Taxonomy" id="2527974"/>
    <lineage>
        <taxon>Bacteria</taxon>
        <taxon>Pseudomonadati</taxon>
        <taxon>Planctomycetota</taxon>
        <taxon>Planctomycetia</taxon>
        <taxon>Isosphaerales</taxon>
        <taxon>Isosphaeraceae</taxon>
        <taxon>Tautonia</taxon>
    </lineage>
</organism>
<evidence type="ECO:0000256" key="1">
    <source>
        <dbReference type="ARBA" id="ARBA00022729"/>
    </source>
</evidence>
<dbReference type="InterPro" id="IPR038081">
    <property type="entry name" value="CalX-like_sf"/>
</dbReference>
<feature type="domain" description="Calx-beta" evidence="5">
    <location>
        <begin position="918"/>
        <end position="1021"/>
    </location>
</feature>
<dbReference type="Gene3D" id="2.160.20.10">
    <property type="entry name" value="Single-stranded right-handed beta-helix, Pectin lyase-like"/>
    <property type="match status" value="1"/>
</dbReference>
<evidence type="ECO:0000259" key="5">
    <source>
        <dbReference type="SMART" id="SM00237"/>
    </source>
</evidence>
<dbReference type="SUPFAM" id="SSF141072">
    <property type="entry name" value="CalX-like"/>
    <property type="match status" value="4"/>
</dbReference>
<dbReference type="Pfam" id="PF03160">
    <property type="entry name" value="Calx-beta"/>
    <property type="match status" value="4"/>
</dbReference>
<dbReference type="KEGG" id="tpla:ElP_15160"/>
<dbReference type="InterPro" id="IPR001434">
    <property type="entry name" value="OmcB-like_DUF11"/>
</dbReference>
<dbReference type="InterPro" id="IPR006626">
    <property type="entry name" value="PbH1"/>
</dbReference>
<evidence type="ECO:0000313" key="7">
    <source>
        <dbReference type="Proteomes" id="UP000317835"/>
    </source>
</evidence>
<evidence type="ECO:0000313" key="6">
    <source>
        <dbReference type="EMBL" id="QDV33640.1"/>
    </source>
</evidence>
<dbReference type="RefSeq" id="WP_145267989.1">
    <property type="nucleotide sequence ID" value="NZ_CP036426.1"/>
</dbReference>
<evidence type="ECO:0000256" key="2">
    <source>
        <dbReference type="ARBA" id="ARBA00022737"/>
    </source>
</evidence>
<dbReference type="InterPro" id="IPR003644">
    <property type="entry name" value="Calx_beta"/>
</dbReference>
<dbReference type="InterPro" id="IPR013783">
    <property type="entry name" value="Ig-like_fold"/>
</dbReference>
<dbReference type="InterPro" id="IPR051171">
    <property type="entry name" value="CaCA"/>
</dbReference>
<dbReference type="EMBL" id="CP036426">
    <property type="protein sequence ID" value="QDV33640.1"/>
    <property type="molecule type" value="Genomic_DNA"/>
</dbReference>
<dbReference type="Pfam" id="PF01345">
    <property type="entry name" value="DUF11"/>
    <property type="match status" value="1"/>
</dbReference>
<proteinExistence type="predicted"/>
<dbReference type="GO" id="GO:0007154">
    <property type="term" value="P:cell communication"/>
    <property type="evidence" value="ECO:0007669"/>
    <property type="project" value="InterPro"/>
</dbReference>
<keyword evidence="4" id="KW-0406">Ion transport</keyword>
<dbReference type="PANTHER" id="PTHR11878">
    <property type="entry name" value="SODIUM/CALCIUM EXCHANGER"/>
    <property type="match status" value="1"/>
</dbReference>
<reference evidence="6 7" key="1">
    <citation type="submission" date="2019-02" db="EMBL/GenBank/DDBJ databases">
        <title>Deep-cultivation of Planctomycetes and their phenomic and genomic characterization uncovers novel biology.</title>
        <authorList>
            <person name="Wiegand S."/>
            <person name="Jogler M."/>
            <person name="Boedeker C."/>
            <person name="Pinto D."/>
            <person name="Vollmers J."/>
            <person name="Rivas-Marin E."/>
            <person name="Kohn T."/>
            <person name="Peeters S.H."/>
            <person name="Heuer A."/>
            <person name="Rast P."/>
            <person name="Oberbeckmann S."/>
            <person name="Bunk B."/>
            <person name="Jeske O."/>
            <person name="Meyerdierks A."/>
            <person name="Storesund J.E."/>
            <person name="Kallscheuer N."/>
            <person name="Luecker S."/>
            <person name="Lage O.M."/>
            <person name="Pohl T."/>
            <person name="Merkel B.J."/>
            <person name="Hornburger P."/>
            <person name="Mueller R.-W."/>
            <person name="Bruemmer F."/>
            <person name="Labrenz M."/>
            <person name="Spormann A.M."/>
            <person name="Op den Camp H."/>
            <person name="Overmann J."/>
            <person name="Amann R."/>
            <person name="Jetten M.S.M."/>
            <person name="Mascher T."/>
            <person name="Medema M.H."/>
            <person name="Devos D.P."/>
            <person name="Kaster A.-K."/>
            <person name="Ovreas L."/>
            <person name="Rohde M."/>
            <person name="Galperin M.Y."/>
            <person name="Jogler C."/>
        </authorList>
    </citation>
    <scope>NUCLEOTIDE SEQUENCE [LARGE SCALE GENOMIC DNA]</scope>
    <source>
        <strain evidence="6 7">ElP</strain>
    </source>
</reference>
<accession>A0A518GYG1</accession>
<evidence type="ECO:0000256" key="3">
    <source>
        <dbReference type="ARBA" id="ARBA00022837"/>
    </source>
</evidence>
<dbReference type="SMART" id="SM00710">
    <property type="entry name" value="PbH1"/>
    <property type="match status" value="5"/>
</dbReference>
<dbReference type="Gene3D" id="2.60.40.2030">
    <property type="match status" value="4"/>
</dbReference>
<keyword evidence="3" id="KW-0106">Calcium</keyword>
<dbReference type="PANTHER" id="PTHR11878:SF65">
    <property type="entry name" value="NA_CA-EXCHANGE PROTEIN, ISOFORM G"/>
    <property type="match status" value="1"/>
</dbReference>
<name>A0A518GYG1_9BACT</name>
<keyword evidence="1" id="KW-0732">Signal</keyword>
<dbReference type="OrthoDB" id="1758300at2"/>
<dbReference type="InterPro" id="IPR011050">
    <property type="entry name" value="Pectin_lyase_fold/virulence"/>
</dbReference>
<dbReference type="InterPro" id="IPR047589">
    <property type="entry name" value="DUF11_rpt"/>
</dbReference>
<feature type="domain" description="Calx-beta" evidence="5">
    <location>
        <begin position="801"/>
        <end position="905"/>
    </location>
</feature>
<sequence>MKGRASASSLVRRRARRVASPTAEWLEPKQLLAIFTVTSADDSGSGTLREAIQQANQTAEQDSIRFNITPQGTQTIALQSALPAITAPLTLDGTTQPGYDPSDPSPMIALDGSAAGDFADGLVFEVAAGAGASGTGSTVRGLAIGGFDGDGIILRGNGHLIQGNYIGLDPTGSLDRGNGAVGLELESSSRNTIGGTSPATRNVISGNALHGVRINALQSADATANRIIGNSIGTDASGTLAIANGAIGDGGDGINFFGGGGNTVGGPTAAERNVISGNRGHGIEFFGTSASRNTVIGNYIGTTADGSQALGNDDGGIFGLGNANTIGGTTPSVRNVISGNDGPGVSFQGGLTEGDEPVPNLVQGNYIGTDASGGNALGNVEAGVRLFTDDAIVGGAAPGAGNRIAHTRTDVFGRGAGVAIILSSKNNSILSNEIFSNSTLGIDFNQNDQVLPNDPDDADTSTDGVSNEGQNYPVIAEVSTGGGVTVIRGTLDSTPGTTFRLQFFANDQVDPSGFGEGRSFLGETTVQANAEGDAPFEVILPGQLSNSQYVSSTATDEAGNTSEFSRSVQVVPLPATDLTVSTSFSPNPATVGNAVTVSVTVTNAGPNLATGVELTDRLPVGAGFVSSADGFQPGDSGLLVAEVGSIPSGQSRTLTYVLRPGVVGTVSNDVRVSTAVIDLVPDNDAASADLIVEPEASQSVFAFAADAFNAVESDGSVRITVNRSNGDAPASVRYSIELGGSATAGSDYVDTSGVLQFAQGEFSRTFDITLYNDVAVEGPETVNLVLSEPGGDSVLALPFRATLTLLDDDPTAPPSGRFRLGAADFSAVETSPFVTVPVERVGGFEGEARVRIRTTPLSAVPGEDFEPIDFVLVFSDGDAAPKLIQIPLIDNAVYDPDRTFAVELSDPVNAPLAGPSLAVVTIVNDEPAPTPPEQQRFRFTASTFSADEDSGTVQVVIERDSPSGAASVVFRAEPGTAGTGRFVPVDMRVEFAEGETSKVVEVRLLDDDASQGPQTVLLSLTSPLGGPILGDPNAASLTILDDEIPPPPPPPVPGTIRFLGGPITVSEDAGQALVTLQRVGGSEGRITLYVVPMAGNAVPGADYDATPIPVVFEDGQTEVTISLPILDDSAIDGQKALGLFMTPPTGGASLDPIEAIVLLINDDERDLVAPTVTEMGFVGPARSPIGFSILFSEAIDPGRALDPASYTIVDTSGSGSVLAISDLSYNPDTRTVALVTASPLRLGRTYRVIVSGQGATAITDLGGNPLDPAGSVVDLSRGTQQQYRDANGDLVSLRIQGGGLLDVARPPGGDAQVVRVVPTQPGRKLVTGNVQRARGVGDGRTNIGRFEGVDPFGLVNVRLNLRQFAFGELDTSAVDAVLASSVPSTLRAARGATRR</sequence>
<dbReference type="InterPro" id="IPR012334">
    <property type="entry name" value="Pectin_lyas_fold"/>
</dbReference>
<dbReference type="GO" id="GO:0016020">
    <property type="term" value="C:membrane"/>
    <property type="evidence" value="ECO:0007669"/>
    <property type="project" value="InterPro"/>
</dbReference>
<dbReference type="InterPro" id="IPR014755">
    <property type="entry name" value="Cu-Rt/internalin_Ig-like"/>
</dbReference>
<dbReference type="SUPFAM" id="SSF51126">
    <property type="entry name" value="Pectin lyase-like"/>
    <property type="match status" value="1"/>
</dbReference>
<keyword evidence="4" id="KW-0813">Transport</keyword>
<gene>
    <name evidence="6" type="ORF">ElP_15160</name>
</gene>
<dbReference type="NCBIfam" id="TIGR01451">
    <property type="entry name" value="B_ant_repeat"/>
    <property type="match status" value="1"/>
</dbReference>
<dbReference type="Gene3D" id="2.60.40.1220">
    <property type="match status" value="1"/>
</dbReference>
<keyword evidence="2" id="KW-0677">Repeat</keyword>
<dbReference type="SMART" id="SM00237">
    <property type="entry name" value="Calx_beta"/>
    <property type="match status" value="4"/>
</dbReference>
<keyword evidence="7" id="KW-1185">Reference proteome</keyword>
<dbReference type="GO" id="GO:0030001">
    <property type="term" value="P:metal ion transport"/>
    <property type="evidence" value="ECO:0007669"/>
    <property type="project" value="TreeGrafter"/>
</dbReference>